<keyword evidence="1" id="KW-0812">Transmembrane</keyword>
<dbReference type="InterPro" id="IPR003770">
    <property type="entry name" value="MLTG-like"/>
</dbReference>
<protein>
    <recommendedName>
        <fullName evidence="1">Endolytic murein transglycosylase</fullName>
        <ecNumber evidence="1">4.2.2.29</ecNumber>
    </recommendedName>
    <alternativeName>
        <fullName evidence="1">Peptidoglycan lytic transglycosylase</fullName>
    </alternativeName>
    <alternativeName>
        <fullName evidence="1">Peptidoglycan polymerization terminase</fullName>
    </alternativeName>
</protein>
<dbReference type="Proteomes" id="UP000244384">
    <property type="component" value="Chromosome"/>
</dbReference>
<dbReference type="EMBL" id="CP026952">
    <property type="protein sequence ID" value="AWB92553.1"/>
    <property type="molecule type" value="Genomic_DNA"/>
</dbReference>
<dbReference type="GO" id="GO:0008932">
    <property type="term" value="F:lytic endotransglycosylase activity"/>
    <property type="evidence" value="ECO:0007669"/>
    <property type="project" value="UniProtKB-UniRule"/>
</dbReference>
<feature type="region of interest" description="Disordered" evidence="2">
    <location>
        <begin position="1"/>
        <end position="36"/>
    </location>
</feature>
<dbReference type="EC" id="4.2.2.29" evidence="1"/>
<feature type="transmembrane region" description="Helical" evidence="1">
    <location>
        <begin position="43"/>
        <end position="60"/>
    </location>
</feature>
<comment type="catalytic activity">
    <reaction evidence="1">
        <text>a peptidoglycan chain = a peptidoglycan chain with N-acetyl-1,6-anhydromuramyl-[peptide] at the reducing end + a peptidoglycan chain with N-acetylglucosamine at the non-reducing end.</text>
        <dbReference type="EC" id="4.2.2.29"/>
    </reaction>
</comment>
<keyword evidence="1" id="KW-1133">Transmembrane helix</keyword>
<comment type="similarity">
    <text evidence="1">Belongs to the transglycosylase MltG family.</text>
</comment>
<dbReference type="Gene3D" id="3.30.1490.480">
    <property type="entry name" value="Endolytic murein transglycosylase"/>
    <property type="match status" value="1"/>
</dbReference>
<dbReference type="GO" id="GO:0071555">
    <property type="term" value="P:cell wall organization"/>
    <property type="evidence" value="ECO:0007669"/>
    <property type="project" value="UniProtKB-KW"/>
</dbReference>
<keyword evidence="1" id="KW-1003">Cell membrane</keyword>
<dbReference type="CDD" id="cd08010">
    <property type="entry name" value="MltG_like"/>
    <property type="match status" value="1"/>
</dbReference>
<comment type="function">
    <text evidence="1">Functions as a peptidoglycan terminase that cleaves nascent peptidoglycan strands endolytically to terminate their elongation.</text>
</comment>
<dbReference type="PANTHER" id="PTHR30518:SF2">
    <property type="entry name" value="ENDOLYTIC MUREIN TRANSGLYCOSYLASE"/>
    <property type="match status" value="1"/>
</dbReference>
<dbReference type="KEGG" id="aez:C3E78_10280"/>
<keyword evidence="1" id="KW-0456">Lyase</keyword>
<dbReference type="GO" id="GO:0009252">
    <property type="term" value="P:peptidoglycan biosynthetic process"/>
    <property type="evidence" value="ECO:0007669"/>
    <property type="project" value="UniProtKB-UniRule"/>
</dbReference>
<sequence>MSDSGLELMTGGHPEEPEPVEQSAGPGRRRAETPPRKPWGRRLVALVVVLAIVFGAWLGYQKVSDMMSGPEDYVGQGTGKVTVQIPSGAGGQQIATILKDAGVVKSAEAFYQLAIKDSRFQAVQAGYFSLHKKMSAESALVALIDKGNRVEGKVTIPEGARVGQIVKLISQNSEIKEKDMLAALDKPETLGLPDVANLNPEGYLFPATYEIPPGTSATDLLRQMVSKTLDVAKSLDIGTRARALGLTGEQVLTVASILEYEANNDEDYAKVARVLYNRIEQGMPLQLDSTVSYVSKREGDVFTTPEERADPSKYNTYQNAGLPPGPIGSPGEKTIEAALNPAEGSWLFFVAVNLETGKTVFSDTLGEHNKAVAQLQEYCKTAPEGVCG</sequence>
<dbReference type="RefSeq" id="WP_108578198.1">
    <property type="nucleotide sequence ID" value="NZ_CP026952.1"/>
</dbReference>
<reference evidence="4" key="1">
    <citation type="submission" date="2018-01" db="EMBL/GenBank/DDBJ databases">
        <authorList>
            <person name="Li J."/>
        </authorList>
    </citation>
    <scope>NUCLEOTIDE SEQUENCE [LARGE SCALE GENOMIC DNA]</scope>
    <source>
        <strain evidence="4">592</strain>
    </source>
</reference>
<dbReference type="AlphaFoldDB" id="A0A2S0WMH9"/>
<evidence type="ECO:0000256" key="1">
    <source>
        <dbReference type="HAMAP-Rule" id="MF_02065"/>
    </source>
</evidence>
<organism evidence="3 4">
    <name type="scientific">Aeromicrobium chenweiae</name>
    <dbReference type="NCBI Taxonomy" id="2079793"/>
    <lineage>
        <taxon>Bacteria</taxon>
        <taxon>Bacillati</taxon>
        <taxon>Actinomycetota</taxon>
        <taxon>Actinomycetes</taxon>
        <taxon>Propionibacteriales</taxon>
        <taxon>Nocardioidaceae</taxon>
        <taxon>Aeromicrobium</taxon>
    </lineage>
</organism>
<keyword evidence="4" id="KW-1185">Reference proteome</keyword>
<keyword evidence="1" id="KW-0961">Cell wall biogenesis/degradation</keyword>
<evidence type="ECO:0000256" key="2">
    <source>
        <dbReference type="SAM" id="MobiDB-lite"/>
    </source>
</evidence>
<accession>A0A2S0WMH9</accession>
<name>A0A2S0WMH9_9ACTN</name>
<accession>A0A5F2EVL6</accession>
<evidence type="ECO:0000313" key="4">
    <source>
        <dbReference type="Proteomes" id="UP000244384"/>
    </source>
</evidence>
<dbReference type="OrthoDB" id="9814591at2"/>
<evidence type="ECO:0000313" key="3">
    <source>
        <dbReference type="EMBL" id="AWB92553.1"/>
    </source>
</evidence>
<feature type="region of interest" description="Disordered" evidence="2">
    <location>
        <begin position="304"/>
        <end position="326"/>
    </location>
</feature>
<gene>
    <name evidence="1 3" type="primary">mltG</name>
    <name evidence="3" type="ORF">C3E78_10280</name>
</gene>
<proteinExistence type="inferred from homology"/>
<comment type="subcellular location">
    <subcellularLocation>
        <location evidence="1">Cell membrane</location>
        <topology evidence="1">Single-pass membrane protein</topology>
    </subcellularLocation>
</comment>
<dbReference type="GO" id="GO:0005886">
    <property type="term" value="C:plasma membrane"/>
    <property type="evidence" value="ECO:0007669"/>
    <property type="project" value="UniProtKB-SubCell"/>
</dbReference>
<dbReference type="HAMAP" id="MF_02065">
    <property type="entry name" value="MltG"/>
    <property type="match status" value="1"/>
</dbReference>
<keyword evidence="1" id="KW-0472">Membrane</keyword>
<feature type="site" description="Important for catalytic activity" evidence="1">
    <location>
        <position position="261"/>
    </location>
</feature>
<dbReference type="NCBIfam" id="TIGR00247">
    <property type="entry name" value="endolytic transglycosylase MltG"/>
    <property type="match status" value="1"/>
</dbReference>
<dbReference type="Pfam" id="PF02618">
    <property type="entry name" value="YceG"/>
    <property type="match status" value="1"/>
</dbReference>
<dbReference type="Gene3D" id="3.30.160.60">
    <property type="entry name" value="Classic Zinc Finger"/>
    <property type="match status" value="1"/>
</dbReference>
<dbReference type="PANTHER" id="PTHR30518">
    <property type="entry name" value="ENDOLYTIC MUREIN TRANSGLYCOSYLASE"/>
    <property type="match status" value="1"/>
</dbReference>